<dbReference type="PANTHER" id="PTHR18964:SF170">
    <property type="entry name" value="SUGAR KINASE"/>
    <property type="match status" value="1"/>
</dbReference>
<dbReference type="Pfam" id="PF00480">
    <property type="entry name" value="ROK"/>
    <property type="match status" value="1"/>
</dbReference>
<name>A0ABS5AWT1_9STRE</name>
<comment type="caution">
    <text evidence="2">The sequence shown here is derived from an EMBL/GenBank/DDBJ whole genome shotgun (WGS) entry which is preliminary data.</text>
</comment>
<dbReference type="RefSeq" id="WP_209551303.1">
    <property type="nucleotide sequence ID" value="NZ_QFAY01000012.1"/>
</dbReference>
<dbReference type="InterPro" id="IPR043129">
    <property type="entry name" value="ATPase_NBD"/>
</dbReference>
<dbReference type="EMBL" id="QFAY01000012">
    <property type="protein sequence ID" value="MBP2621031.1"/>
    <property type="molecule type" value="Genomic_DNA"/>
</dbReference>
<evidence type="ECO:0000313" key="3">
    <source>
        <dbReference type="Proteomes" id="UP001519349"/>
    </source>
</evidence>
<dbReference type="InterPro" id="IPR000600">
    <property type="entry name" value="ROK"/>
</dbReference>
<gene>
    <name evidence="2" type="ORF">DHL47_06795</name>
</gene>
<proteinExistence type="inferred from homology"/>
<evidence type="ECO:0000256" key="1">
    <source>
        <dbReference type="ARBA" id="ARBA00006479"/>
    </source>
</evidence>
<dbReference type="PANTHER" id="PTHR18964">
    <property type="entry name" value="ROK (REPRESSOR, ORF, KINASE) FAMILY"/>
    <property type="match status" value="1"/>
</dbReference>
<dbReference type="Gene3D" id="3.30.420.40">
    <property type="match status" value="2"/>
</dbReference>
<comment type="similarity">
    <text evidence="1">Belongs to the ROK (NagC/XylR) family.</text>
</comment>
<dbReference type="Proteomes" id="UP001519349">
    <property type="component" value="Unassembled WGS sequence"/>
</dbReference>
<keyword evidence="3" id="KW-1185">Reference proteome</keyword>
<dbReference type="SUPFAM" id="SSF53067">
    <property type="entry name" value="Actin-like ATPase domain"/>
    <property type="match status" value="1"/>
</dbReference>
<sequence>MTDYLAIDIGGTFVKSALVSEQGEIGQVEKTPTPEALEDFLQLLEELTAKKRGQIAGVALSCPGKIDPASGYVFVGGSLEYVKELPLKDYLKDKTQLPCAVMNDAKAALLAEVWKGHLQNSRNALILTLGTGLGGAILLNGRPLQGQHFQAGELSFVLNHPDGSLSENWWASQASGVSFVERAAQVLDLPDRQDGKAVFEAIAGGQHPQLNRLFEQYCQDLALIVYNLHTILDLEKVLIGGGISSQPVLLDGIRSAYSTIKKSSPVLDSMLSDVEIDSCAFKNEANLLGAVCHLRNSM</sequence>
<dbReference type="CDD" id="cd24152">
    <property type="entry name" value="ASKHA_NBD_ROK-like"/>
    <property type="match status" value="1"/>
</dbReference>
<reference evidence="2 3" key="1">
    <citation type="submission" date="2018-05" db="EMBL/GenBank/DDBJ databases">
        <title>Draft genome sequence of Streptococcus panodentis CCUG 70867T.</title>
        <authorList>
            <person name="Salva-Serra F."/>
            <person name="Mendez V."/>
            <person name="Jaen-Luchoro D."/>
            <person name="Gonzales-Siles L."/>
            <person name="Karlsson R."/>
            <person name="Engstrom-Jakobsson H."/>
            <person name="Busquets A."/>
            <person name="Gomila M."/>
            <person name="Pineiro-Iglesias B."/>
            <person name="Bennasar-Figueras A."/>
            <person name="Seeger M."/>
            <person name="Moore E."/>
        </authorList>
    </citation>
    <scope>NUCLEOTIDE SEQUENCE [LARGE SCALE GENOMIC DNA]</scope>
    <source>
        <strain evidence="2 3">CCUG 70867</strain>
    </source>
</reference>
<accession>A0ABS5AWT1</accession>
<evidence type="ECO:0000313" key="2">
    <source>
        <dbReference type="EMBL" id="MBP2621031.1"/>
    </source>
</evidence>
<organism evidence="2 3">
    <name type="scientific">Streptococcus panodentis</name>
    <dbReference type="NCBI Taxonomy" id="1581472"/>
    <lineage>
        <taxon>Bacteria</taxon>
        <taxon>Bacillati</taxon>
        <taxon>Bacillota</taxon>
        <taxon>Bacilli</taxon>
        <taxon>Lactobacillales</taxon>
        <taxon>Streptococcaceae</taxon>
        <taxon>Streptococcus</taxon>
    </lineage>
</organism>
<protein>
    <submittedName>
        <fullName evidence="2">ROK family protein</fullName>
    </submittedName>
</protein>